<dbReference type="RefSeq" id="WP_235314583.1">
    <property type="nucleotide sequence ID" value="NZ_JAKGAS010000022.1"/>
</dbReference>
<comment type="caution">
    <text evidence="5">The sequence shown here is derived from an EMBL/GenBank/DDBJ whole genome shotgun (WGS) entry which is preliminary data.</text>
</comment>
<dbReference type="Gene3D" id="2.40.100.10">
    <property type="entry name" value="Cyclophilin-like"/>
    <property type="match status" value="1"/>
</dbReference>
<dbReference type="EC" id="5.2.1.8" evidence="3"/>
<name>A0ABS9DFU7_9ALTE</name>
<dbReference type="PANTHER" id="PTHR45625">
    <property type="entry name" value="PEPTIDYL-PROLYL CIS-TRANS ISOMERASE-RELATED"/>
    <property type="match status" value="1"/>
</dbReference>
<dbReference type="PRINTS" id="PR00153">
    <property type="entry name" value="CSAPPISMRASE"/>
</dbReference>
<sequence length="258" mass="27318">MFKIKNTIKFTGAALLLATSFLSQATVVEVQTSLGNIQINLFDETTPKTVENFLSYVNSGQYANSVVHRSIPEFITQSGGYTYTGPLNDNNGLELIDTSGGPVVNEPELSNLRGTIAMAKLGGDPNSATSGWFFNLVDNSANLDVQNGGFTVFGQVIGDGMDVVDAIAALPREGEYPIIKAIEDGVDITDENLVVITDIVVTDATVVTNPDLNPAPNTLINASPGGNTGDDSSSGGGSFVWLSLFAALGLSRYFRRKK</sequence>
<keyword evidence="3" id="KW-0732">Signal</keyword>
<comment type="similarity">
    <text evidence="3">Belongs to the cyclophilin-type PPIase family.</text>
</comment>
<accession>A0ABS9DFU7</accession>
<keyword evidence="1 3" id="KW-0697">Rotamase</keyword>
<dbReference type="InterPro" id="IPR044666">
    <property type="entry name" value="Cyclophilin_A-like"/>
</dbReference>
<evidence type="ECO:0000259" key="4">
    <source>
        <dbReference type="PROSITE" id="PS50072"/>
    </source>
</evidence>
<dbReference type="InterPro" id="IPR002130">
    <property type="entry name" value="Cyclophilin-type_PPIase_dom"/>
</dbReference>
<dbReference type="PROSITE" id="PS50072">
    <property type="entry name" value="CSA_PPIASE_2"/>
    <property type="match status" value="1"/>
</dbReference>
<keyword evidence="2 3" id="KW-0413">Isomerase</keyword>
<proteinExistence type="inferred from homology"/>
<organism evidence="5 6">
    <name type="scientific">Paraglaciecola algarum</name>
    <dbReference type="NCBI Taxonomy" id="3050085"/>
    <lineage>
        <taxon>Bacteria</taxon>
        <taxon>Pseudomonadati</taxon>
        <taxon>Pseudomonadota</taxon>
        <taxon>Gammaproteobacteria</taxon>
        <taxon>Alteromonadales</taxon>
        <taxon>Alteromonadaceae</taxon>
        <taxon>Paraglaciecola</taxon>
    </lineage>
</organism>
<evidence type="ECO:0000256" key="3">
    <source>
        <dbReference type="RuleBase" id="RU363019"/>
    </source>
</evidence>
<dbReference type="InterPro" id="IPR029000">
    <property type="entry name" value="Cyclophilin-like_dom_sf"/>
</dbReference>
<feature type="chain" id="PRO_5045009868" description="Peptidyl-prolyl cis-trans isomerase" evidence="3">
    <location>
        <begin position="26"/>
        <end position="258"/>
    </location>
</feature>
<comment type="catalytic activity">
    <reaction evidence="3">
        <text>[protein]-peptidylproline (omega=180) = [protein]-peptidylproline (omega=0)</text>
        <dbReference type="Rhea" id="RHEA:16237"/>
        <dbReference type="Rhea" id="RHEA-COMP:10747"/>
        <dbReference type="Rhea" id="RHEA-COMP:10748"/>
        <dbReference type="ChEBI" id="CHEBI:83833"/>
        <dbReference type="ChEBI" id="CHEBI:83834"/>
        <dbReference type="EC" id="5.2.1.8"/>
    </reaction>
</comment>
<evidence type="ECO:0000313" key="5">
    <source>
        <dbReference type="EMBL" id="MCF2950486.1"/>
    </source>
</evidence>
<keyword evidence="6" id="KW-1185">Reference proteome</keyword>
<feature type="domain" description="PPIase cyclophilin-type" evidence="4">
    <location>
        <begin position="31"/>
        <end position="193"/>
    </location>
</feature>
<dbReference type="PANTHER" id="PTHR45625:SF4">
    <property type="entry name" value="PEPTIDYLPROLYL ISOMERASE DOMAIN AND WD REPEAT-CONTAINING PROTEIN 1"/>
    <property type="match status" value="1"/>
</dbReference>
<evidence type="ECO:0000313" key="6">
    <source>
        <dbReference type="Proteomes" id="UP001521137"/>
    </source>
</evidence>
<reference evidence="5 6" key="1">
    <citation type="submission" date="2022-01" db="EMBL/GenBank/DDBJ databases">
        <title>Paraglaciecola sp. G1-23.</title>
        <authorList>
            <person name="Jin M.S."/>
            <person name="Han D.M."/>
            <person name="Kim H.M."/>
            <person name="Jeon C.O."/>
        </authorList>
    </citation>
    <scope>NUCLEOTIDE SEQUENCE [LARGE SCALE GENOMIC DNA]</scope>
    <source>
        <strain evidence="5 6">G1-23</strain>
    </source>
</reference>
<dbReference type="Pfam" id="PF00160">
    <property type="entry name" value="Pro_isomerase"/>
    <property type="match status" value="1"/>
</dbReference>
<dbReference type="EMBL" id="JAKGAS010000022">
    <property type="protein sequence ID" value="MCF2950486.1"/>
    <property type="molecule type" value="Genomic_DNA"/>
</dbReference>
<dbReference type="Proteomes" id="UP001521137">
    <property type="component" value="Unassembled WGS sequence"/>
</dbReference>
<protein>
    <recommendedName>
        <fullName evidence="3">Peptidyl-prolyl cis-trans isomerase</fullName>
        <shortName evidence="3">PPIase</shortName>
        <ecNumber evidence="3">5.2.1.8</ecNumber>
    </recommendedName>
</protein>
<gene>
    <name evidence="5" type="ORF">L0668_20425</name>
</gene>
<feature type="signal peptide" evidence="3">
    <location>
        <begin position="1"/>
        <end position="25"/>
    </location>
</feature>
<dbReference type="SUPFAM" id="SSF50891">
    <property type="entry name" value="Cyclophilin-like"/>
    <property type="match status" value="1"/>
</dbReference>
<dbReference type="GO" id="GO:0003755">
    <property type="term" value="F:peptidyl-prolyl cis-trans isomerase activity"/>
    <property type="evidence" value="ECO:0007669"/>
    <property type="project" value="UniProtKB-EC"/>
</dbReference>
<comment type="function">
    <text evidence="3">PPIases accelerate the folding of proteins. It catalyzes the cis-trans isomerization of proline imidic peptide bonds in oligopeptides.</text>
</comment>
<evidence type="ECO:0000256" key="2">
    <source>
        <dbReference type="ARBA" id="ARBA00023235"/>
    </source>
</evidence>
<evidence type="ECO:0000256" key="1">
    <source>
        <dbReference type="ARBA" id="ARBA00023110"/>
    </source>
</evidence>